<organism evidence="1 2">
    <name type="scientific">Coregonus suidteri</name>
    <dbReference type="NCBI Taxonomy" id="861788"/>
    <lineage>
        <taxon>Eukaryota</taxon>
        <taxon>Metazoa</taxon>
        <taxon>Chordata</taxon>
        <taxon>Craniata</taxon>
        <taxon>Vertebrata</taxon>
        <taxon>Euteleostomi</taxon>
        <taxon>Actinopterygii</taxon>
        <taxon>Neopterygii</taxon>
        <taxon>Teleostei</taxon>
        <taxon>Protacanthopterygii</taxon>
        <taxon>Salmoniformes</taxon>
        <taxon>Salmonidae</taxon>
        <taxon>Coregoninae</taxon>
        <taxon>Coregonus</taxon>
    </lineage>
</organism>
<reference evidence="1 2" key="1">
    <citation type="submission" date="2021-04" db="EMBL/GenBank/DDBJ databases">
        <authorList>
            <person name="De Guttry C."/>
            <person name="Zahm M."/>
            <person name="Klopp C."/>
            <person name="Cabau C."/>
            <person name="Louis A."/>
            <person name="Berthelot C."/>
            <person name="Parey E."/>
            <person name="Roest Crollius H."/>
            <person name="Montfort J."/>
            <person name="Robinson-Rechavi M."/>
            <person name="Bucao C."/>
            <person name="Bouchez O."/>
            <person name="Gislard M."/>
            <person name="Lluch J."/>
            <person name="Milhes M."/>
            <person name="Lampietro C."/>
            <person name="Lopez Roques C."/>
            <person name="Donnadieu C."/>
            <person name="Braasch I."/>
            <person name="Desvignes T."/>
            <person name="Postlethwait J."/>
            <person name="Bobe J."/>
            <person name="Wedekind C."/>
            <person name="Guiguen Y."/>
        </authorList>
    </citation>
    <scope>NUCLEOTIDE SEQUENCE [LARGE SCALE GENOMIC DNA]</scope>
    <source>
        <strain evidence="1">Cs_M1</strain>
        <tissue evidence="1">Blood</tissue>
    </source>
</reference>
<name>A0AAN8L1Y7_9TELE</name>
<comment type="caution">
    <text evidence="1">The sequence shown here is derived from an EMBL/GenBank/DDBJ whole genome shotgun (WGS) entry which is preliminary data.</text>
</comment>
<evidence type="ECO:0000313" key="2">
    <source>
        <dbReference type="Proteomes" id="UP001356427"/>
    </source>
</evidence>
<keyword evidence="2" id="KW-1185">Reference proteome</keyword>
<gene>
    <name evidence="1" type="ORF">J4Q44_G00282110</name>
</gene>
<evidence type="ECO:0000313" key="1">
    <source>
        <dbReference type="EMBL" id="KAK6302158.1"/>
    </source>
</evidence>
<protein>
    <submittedName>
        <fullName evidence="1">Uncharacterized protein</fullName>
    </submittedName>
</protein>
<sequence>MSRLMSKTWGKGDMKSILMHLQIQCFTQYCIIFDELLTCLSTGSICCSLHNQITMAQDVHAPGGLWDALLLDWKTKRHLSGSSSSAMVDELPFLVNTVPFLFPTGKWQLQTRVLSLGFRSAHLKDKQKSYFY</sequence>
<proteinExistence type="predicted"/>
<dbReference type="Proteomes" id="UP001356427">
    <property type="component" value="Unassembled WGS sequence"/>
</dbReference>
<dbReference type="EMBL" id="JAGTTL010000026">
    <property type="protein sequence ID" value="KAK6302158.1"/>
    <property type="molecule type" value="Genomic_DNA"/>
</dbReference>
<dbReference type="AlphaFoldDB" id="A0AAN8L1Y7"/>
<accession>A0AAN8L1Y7</accession>